<comment type="caution">
    <text evidence="16">The sequence shown here is derived from an EMBL/GenBank/DDBJ whole genome shotgun (WGS) entry which is preliminary data.</text>
</comment>
<dbReference type="PANTHER" id="PTHR43078:SF6">
    <property type="entry name" value="UDP-GLUCURONIC ACID DECARBOXYLASE 1"/>
    <property type="match status" value="1"/>
</dbReference>
<evidence type="ECO:0000256" key="2">
    <source>
        <dbReference type="ARBA" id="ARBA00004447"/>
    </source>
</evidence>
<keyword evidence="6" id="KW-0812">Transmembrane</keyword>
<dbReference type="FunFam" id="3.40.50.720:FF:000065">
    <property type="entry name" value="UDP-glucuronic acid decarboxylase 1"/>
    <property type="match status" value="1"/>
</dbReference>
<dbReference type="AlphaFoldDB" id="A0A0G0T9Q8"/>
<dbReference type="Pfam" id="PF16363">
    <property type="entry name" value="GDP_Man_Dehyd"/>
    <property type="match status" value="1"/>
</dbReference>
<dbReference type="PATRIC" id="fig|1618482.3.peg.874"/>
<name>A0A0G0T9Q8_9BACT</name>
<evidence type="ECO:0000313" key="16">
    <source>
        <dbReference type="EMBL" id="KKR71551.1"/>
    </source>
</evidence>
<dbReference type="GO" id="GO:0070403">
    <property type="term" value="F:NAD+ binding"/>
    <property type="evidence" value="ECO:0007669"/>
    <property type="project" value="InterPro"/>
</dbReference>
<keyword evidence="11" id="KW-0333">Golgi apparatus</keyword>
<comment type="similarity">
    <text evidence="4">Belongs to the NAD(P)-dependent epimerase/dehydratase family. UDP-glucuronic acid decarboxylase subfamily.</text>
</comment>
<keyword evidence="12" id="KW-0472">Membrane</keyword>
<comment type="cofactor">
    <cofactor evidence="1">
        <name>NAD(+)</name>
        <dbReference type="ChEBI" id="CHEBI:57540"/>
    </cofactor>
</comment>
<dbReference type="Proteomes" id="UP000034664">
    <property type="component" value="Unassembled WGS sequence"/>
</dbReference>
<dbReference type="CDD" id="cd05230">
    <property type="entry name" value="UGD_SDR_e"/>
    <property type="match status" value="1"/>
</dbReference>
<evidence type="ECO:0000256" key="4">
    <source>
        <dbReference type="ARBA" id="ARBA00007505"/>
    </source>
</evidence>
<organism evidence="16 17">
    <name type="scientific">Candidatus Roizmanbacteria bacterium GW2011_GWB1_40_7</name>
    <dbReference type="NCBI Taxonomy" id="1618482"/>
    <lineage>
        <taxon>Bacteria</taxon>
        <taxon>Candidatus Roizmaniibacteriota</taxon>
    </lineage>
</organism>
<dbReference type="SUPFAM" id="SSF51735">
    <property type="entry name" value="NAD(P)-binding Rossmann-fold domains"/>
    <property type="match status" value="1"/>
</dbReference>
<comment type="subcellular location">
    <subcellularLocation>
        <location evidence="2">Golgi apparatus</location>
        <location evidence="2">Golgi stack membrane</location>
        <topology evidence="2">Single-pass type II membrane protein</topology>
    </subcellularLocation>
</comment>
<keyword evidence="9" id="KW-1133">Transmembrane helix</keyword>
<evidence type="ECO:0000256" key="7">
    <source>
        <dbReference type="ARBA" id="ARBA00022793"/>
    </source>
</evidence>
<evidence type="ECO:0000256" key="14">
    <source>
        <dbReference type="ARBA" id="ARBA00023239"/>
    </source>
</evidence>
<dbReference type="GO" id="GO:0042732">
    <property type="term" value="P:D-xylose metabolic process"/>
    <property type="evidence" value="ECO:0007669"/>
    <property type="project" value="InterPro"/>
</dbReference>
<dbReference type="GO" id="GO:0033320">
    <property type="term" value="P:UDP-D-xylose biosynthetic process"/>
    <property type="evidence" value="ECO:0007669"/>
    <property type="project" value="UniProtKB-UniPathway"/>
</dbReference>
<keyword evidence="14" id="KW-0456">Lyase</keyword>
<comment type="pathway">
    <text evidence="3">Nucleotide-sugar biosynthesis; UDP-alpha-D-xylose biosynthesis; UDP-alpha-D-xylose from UDP-alpha-D-glucuronate: step 1/1.</text>
</comment>
<evidence type="ECO:0000256" key="8">
    <source>
        <dbReference type="ARBA" id="ARBA00022968"/>
    </source>
</evidence>
<evidence type="ECO:0000256" key="9">
    <source>
        <dbReference type="ARBA" id="ARBA00022989"/>
    </source>
</evidence>
<protein>
    <recommendedName>
        <fullName evidence="5">UDP-glucuronate decarboxylase</fullName>
        <ecNumber evidence="5">4.1.1.35</ecNumber>
    </recommendedName>
</protein>
<dbReference type="EMBL" id="LBZM01000025">
    <property type="protein sequence ID" value="KKR71551.1"/>
    <property type="molecule type" value="Genomic_DNA"/>
</dbReference>
<evidence type="ECO:0000256" key="5">
    <source>
        <dbReference type="ARBA" id="ARBA00012290"/>
    </source>
</evidence>
<evidence type="ECO:0000256" key="13">
    <source>
        <dbReference type="ARBA" id="ARBA00023180"/>
    </source>
</evidence>
<evidence type="ECO:0000256" key="12">
    <source>
        <dbReference type="ARBA" id="ARBA00023136"/>
    </source>
</evidence>
<feature type="domain" description="NAD(P)-binding" evidence="15">
    <location>
        <begin position="7"/>
        <end position="310"/>
    </location>
</feature>
<evidence type="ECO:0000259" key="15">
    <source>
        <dbReference type="Pfam" id="PF16363"/>
    </source>
</evidence>
<gene>
    <name evidence="16" type="ORF">UU14_C0025G0018</name>
</gene>
<sequence length="321" mass="36432">MNSKTTLVTGGAGFIGSHLCAVLVGKGYRVICVDNLLTGSRSNIHQLEQNERFRFIEHDVTNELRSTMNDVRTIDFIYHLASPASPVQYQNHPLETLHVNSIGTENMLKLAQETGASFLYTSTSEVYGNPLEHPQKETYWGNVNSYGPRSCYDEAKRFGEALVYTYTHHYRVNARMVRIFNTYGPHMEKDDGRVVSNFVNQALDNQPITIHGDGNQTRSFCYVSDMVEGIVRAMETEHTSSEIINLGNTDERSIDEIADLIIKLSGSRSEKEYKELPPDDPVRRQPDISKAKELLKWEPKISLEEGLTKTIEYFKQMANSQ</sequence>
<dbReference type="Gene3D" id="3.40.50.720">
    <property type="entry name" value="NAD(P)-binding Rossmann-like Domain"/>
    <property type="match status" value="1"/>
</dbReference>
<keyword evidence="13" id="KW-0325">Glycoprotein</keyword>
<proteinExistence type="inferred from homology"/>
<evidence type="ECO:0000256" key="1">
    <source>
        <dbReference type="ARBA" id="ARBA00001911"/>
    </source>
</evidence>
<dbReference type="GO" id="GO:0048040">
    <property type="term" value="F:UDP-glucuronate decarboxylase activity"/>
    <property type="evidence" value="ECO:0007669"/>
    <property type="project" value="UniProtKB-EC"/>
</dbReference>
<dbReference type="InterPro" id="IPR044516">
    <property type="entry name" value="UXS-like"/>
</dbReference>
<dbReference type="InterPro" id="IPR016040">
    <property type="entry name" value="NAD(P)-bd_dom"/>
</dbReference>
<evidence type="ECO:0000313" key="17">
    <source>
        <dbReference type="Proteomes" id="UP000034664"/>
    </source>
</evidence>
<dbReference type="GO" id="GO:0005737">
    <property type="term" value="C:cytoplasm"/>
    <property type="evidence" value="ECO:0007669"/>
    <property type="project" value="TreeGrafter"/>
</dbReference>
<evidence type="ECO:0000256" key="10">
    <source>
        <dbReference type="ARBA" id="ARBA00023027"/>
    </source>
</evidence>
<keyword evidence="7" id="KW-0210">Decarboxylase</keyword>
<accession>A0A0G0T9Q8</accession>
<dbReference type="EC" id="4.1.1.35" evidence="5"/>
<evidence type="ECO:0000256" key="6">
    <source>
        <dbReference type="ARBA" id="ARBA00022692"/>
    </source>
</evidence>
<evidence type="ECO:0000256" key="11">
    <source>
        <dbReference type="ARBA" id="ARBA00023034"/>
    </source>
</evidence>
<dbReference type="UniPathway" id="UPA00796">
    <property type="reaction ID" value="UER00771"/>
</dbReference>
<dbReference type="InterPro" id="IPR036291">
    <property type="entry name" value="NAD(P)-bd_dom_sf"/>
</dbReference>
<keyword evidence="8" id="KW-0735">Signal-anchor</keyword>
<evidence type="ECO:0000256" key="3">
    <source>
        <dbReference type="ARBA" id="ARBA00005100"/>
    </source>
</evidence>
<reference evidence="16 17" key="1">
    <citation type="journal article" date="2015" name="Nature">
        <title>rRNA introns, odd ribosomes, and small enigmatic genomes across a large radiation of phyla.</title>
        <authorList>
            <person name="Brown C.T."/>
            <person name="Hug L.A."/>
            <person name="Thomas B.C."/>
            <person name="Sharon I."/>
            <person name="Castelle C.J."/>
            <person name="Singh A."/>
            <person name="Wilkins M.J."/>
            <person name="Williams K.H."/>
            <person name="Banfield J.F."/>
        </authorList>
    </citation>
    <scope>NUCLEOTIDE SEQUENCE [LARGE SCALE GENOMIC DNA]</scope>
</reference>
<dbReference type="PANTHER" id="PTHR43078">
    <property type="entry name" value="UDP-GLUCURONIC ACID DECARBOXYLASE-RELATED"/>
    <property type="match status" value="1"/>
</dbReference>
<keyword evidence="10" id="KW-0520">NAD</keyword>